<accession>A0ABU1DAG4</accession>
<dbReference type="Proteomes" id="UP001181622">
    <property type="component" value="Unassembled WGS sequence"/>
</dbReference>
<dbReference type="EMBL" id="JADBEO010000001">
    <property type="protein sequence ID" value="MDR4305092.1"/>
    <property type="molecule type" value="Genomic_DNA"/>
</dbReference>
<sequence>MRHLGLLAASCAALLVFASGASAGQGNDKVRYRCKAKGSDVEFSARYEGRTKKSVAERKFRVELEADAKAGFADGDQFVIDVDGANVGQLTLSGFDGDEVAGETRFDSRGKGESLPFPPNFPSVGRGSEVSLMRGGAVVIGCTLD</sequence>
<comment type="caution">
    <text evidence="2">The sequence shown here is derived from an EMBL/GenBank/DDBJ whole genome shotgun (WGS) entry which is preliminary data.</text>
</comment>
<protein>
    <recommendedName>
        <fullName evidence="4">Membrane-bound lysozyme-inhibitor of c-type lysozyme</fullName>
    </recommendedName>
</protein>
<keyword evidence="3" id="KW-1185">Reference proteome</keyword>
<feature type="chain" id="PRO_5046706778" description="Membrane-bound lysozyme-inhibitor of c-type lysozyme" evidence="1">
    <location>
        <begin position="24"/>
        <end position="145"/>
    </location>
</feature>
<gene>
    <name evidence="2" type="ORF">IHQ68_00425</name>
</gene>
<reference evidence="2" key="1">
    <citation type="submission" date="2020-10" db="EMBL/GenBank/DDBJ databases">
        <authorList>
            <person name="Abbas A."/>
            <person name="Razzaq R."/>
            <person name="Waqas M."/>
            <person name="Abbas N."/>
            <person name="Nielsen T.K."/>
            <person name="Hansen L.H."/>
            <person name="Hussain S."/>
            <person name="Shahid M."/>
        </authorList>
    </citation>
    <scope>NUCLEOTIDE SEQUENCE</scope>
    <source>
        <strain evidence="2">S14</strain>
    </source>
</reference>
<dbReference type="RefSeq" id="WP_309388142.1">
    <property type="nucleotide sequence ID" value="NZ_JADBEO010000001.1"/>
</dbReference>
<evidence type="ECO:0000313" key="2">
    <source>
        <dbReference type="EMBL" id="MDR4305092.1"/>
    </source>
</evidence>
<feature type="signal peptide" evidence="1">
    <location>
        <begin position="1"/>
        <end position="23"/>
    </location>
</feature>
<proteinExistence type="predicted"/>
<evidence type="ECO:0000256" key="1">
    <source>
        <dbReference type="SAM" id="SignalP"/>
    </source>
</evidence>
<organism evidence="2 3">
    <name type="scientific">Chelatococcus sambhunathii</name>
    <dbReference type="NCBI Taxonomy" id="363953"/>
    <lineage>
        <taxon>Bacteria</taxon>
        <taxon>Pseudomonadati</taxon>
        <taxon>Pseudomonadota</taxon>
        <taxon>Alphaproteobacteria</taxon>
        <taxon>Hyphomicrobiales</taxon>
        <taxon>Chelatococcaceae</taxon>
        <taxon>Chelatococcus</taxon>
    </lineage>
</organism>
<evidence type="ECO:0000313" key="3">
    <source>
        <dbReference type="Proteomes" id="UP001181622"/>
    </source>
</evidence>
<keyword evidence="1" id="KW-0732">Signal</keyword>
<evidence type="ECO:0008006" key="4">
    <source>
        <dbReference type="Google" id="ProtNLM"/>
    </source>
</evidence>
<name>A0ABU1DAG4_9HYPH</name>